<dbReference type="AlphaFoldDB" id="A0A392TLR4"/>
<comment type="caution">
    <text evidence="1">The sequence shown here is derived from an EMBL/GenBank/DDBJ whole genome shotgun (WGS) entry which is preliminary data.</text>
</comment>
<proteinExistence type="predicted"/>
<evidence type="ECO:0000313" key="2">
    <source>
        <dbReference type="Proteomes" id="UP000265520"/>
    </source>
</evidence>
<keyword evidence="2" id="KW-1185">Reference proteome</keyword>
<accession>A0A392TLR4</accession>
<organism evidence="1 2">
    <name type="scientific">Trifolium medium</name>
    <dbReference type="NCBI Taxonomy" id="97028"/>
    <lineage>
        <taxon>Eukaryota</taxon>
        <taxon>Viridiplantae</taxon>
        <taxon>Streptophyta</taxon>
        <taxon>Embryophyta</taxon>
        <taxon>Tracheophyta</taxon>
        <taxon>Spermatophyta</taxon>
        <taxon>Magnoliopsida</taxon>
        <taxon>eudicotyledons</taxon>
        <taxon>Gunneridae</taxon>
        <taxon>Pentapetalae</taxon>
        <taxon>rosids</taxon>
        <taxon>fabids</taxon>
        <taxon>Fabales</taxon>
        <taxon>Fabaceae</taxon>
        <taxon>Papilionoideae</taxon>
        <taxon>50 kb inversion clade</taxon>
        <taxon>NPAAA clade</taxon>
        <taxon>Hologalegina</taxon>
        <taxon>IRL clade</taxon>
        <taxon>Trifolieae</taxon>
        <taxon>Trifolium</taxon>
    </lineage>
</organism>
<evidence type="ECO:0000313" key="1">
    <source>
        <dbReference type="EMBL" id="MCI61898.1"/>
    </source>
</evidence>
<feature type="non-terminal residue" evidence="1">
    <location>
        <position position="40"/>
    </location>
</feature>
<sequence>MLRNRPYPRALRSRFEMEGGRVAASGRSGLVADAGRAATA</sequence>
<dbReference type="EMBL" id="LXQA010608534">
    <property type="protein sequence ID" value="MCI61898.1"/>
    <property type="molecule type" value="Genomic_DNA"/>
</dbReference>
<protein>
    <submittedName>
        <fullName evidence="1">Uncharacterized protein</fullName>
    </submittedName>
</protein>
<dbReference type="Proteomes" id="UP000265520">
    <property type="component" value="Unassembled WGS sequence"/>
</dbReference>
<reference evidence="1 2" key="1">
    <citation type="journal article" date="2018" name="Front. Plant Sci.">
        <title>Red Clover (Trifolium pratense) and Zigzag Clover (T. medium) - A Picture of Genomic Similarities and Differences.</title>
        <authorList>
            <person name="Dluhosova J."/>
            <person name="Istvanek J."/>
            <person name="Nedelnik J."/>
            <person name="Repkova J."/>
        </authorList>
    </citation>
    <scope>NUCLEOTIDE SEQUENCE [LARGE SCALE GENOMIC DNA]</scope>
    <source>
        <strain evidence="2">cv. 10/8</strain>
        <tissue evidence="1">Leaf</tissue>
    </source>
</reference>
<name>A0A392TLR4_9FABA</name>